<reference evidence="2 3" key="1">
    <citation type="submission" date="2019-09" db="EMBL/GenBank/DDBJ databases">
        <title>In-depth cultivation of the pig gut microbiome towards novel bacterial diversity and tailored functional studies.</title>
        <authorList>
            <person name="Wylensek D."/>
            <person name="Hitch T.C.A."/>
            <person name="Clavel T."/>
        </authorList>
    </citation>
    <scope>NUCLEOTIDE SEQUENCE [LARGE SCALE GENOMIC DNA]</scope>
    <source>
        <strain evidence="2 3">WCA3-693-APC-4?</strain>
    </source>
</reference>
<dbReference type="AlphaFoldDB" id="A0A6N7Y0A8"/>
<sequence length="88" mass="9414">MIDIINNEYLTLILIPILIGVLEVIKKSDLFNPKFIPIASLVLGILLGIIFTGFNVKDGIIAGLFIGLSAVGLYSGTTNAIEGIKARE</sequence>
<feature type="transmembrane region" description="Helical" evidence="1">
    <location>
        <begin position="6"/>
        <end position="24"/>
    </location>
</feature>
<keyword evidence="1" id="KW-1133">Transmembrane helix</keyword>
<name>A0A6N7Y0A8_9FIRM</name>
<gene>
    <name evidence="2" type="ORF">FYJ83_10600</name>
</gene>
<comment type="caution">
    <text evidence="2">The sequence shown here is derived from an EMBL/GenBank/DDBJ whole genome shotgun (WGS) entry which is preliminary data.</text>
</comment>
<dbReference type="EMBL" id="VUNQ01000021">
    <property type="protein sequence ID" value="MSU01918.1"/>
    <property type="molecule type" value="Genomic_DNA"/>
</dbReference>
<evidence type="ECO:0000256" key="1">
    <source>
        <dbReference type="SAM" id="Phobius"/>
    </source>
</evidence>
<dbReference type="Proteomes" id="UP000469523">
    <property type="component" value="Unassembled WGS sequence"/>
</dbReference>
<accession>A0A6N7Y0A8</accession>
<evidence type="ECO:0000313" key="2">
    <source>
        <dbReference type="EMBL" id="MSU01918.1"/>
    </source>
</evidence>
<keyword evidence="1" id="KW-0472">Membrane</keyword>
<organism evidence="2 3">
    <name type="scientific">Tissierella pigra</name>
    <dbReference type="NCBI Taxonomy" id="2607614"/>
    <lineage>
        <taxon>Bacteria</taxon>
        <taxon>Bacillati</taxon>
        <taxon>Bacillota</taxon>
        <taxon>Tissierellia</taxon>
        <taxon>Tissierellales</taxon>
        <taxon>Tissierellaceae</taxon>
        <taxon>Tissierella</taxon>
    </lineage>
</organism>
<protein>
    <recommendedName>
        <fullName evidence="4">Holin</fullName>
    </recommendedName>
</protein>
<dbReference type="RefSeq" id="WP_154440434.1">
    <property type="nucleotide sequence ID" value="NZ_VUNQ01000021.1"/>
</dbReference>
<evidence type="ECO:0000313" key="3">
    <source>
        <dbReference type="Proteomes" id="UP000469523"/>
    </source>
</evidence>
<evidence type="ECO:0008006" key="4">
    <source>
        <dbReference type="Google" id="ProtNLM"/>
    </source>
</evidence>
<proteinExistence type="predicted"/>
<feature type="transmembrane region" description="Helical" evidence="1">
    <location>
        <begin position="36"/>
        <end position="54"/>
    </location>
</feature>
<feature type="transmembrane region" description="Helical" evidence="1">
    <location>
        <begin position="60"/>
        <end position="81"/>
    </location>
</feature>
<keyword evidence="3" id="KW-1185">Reference proteome</keyword>
<keyword evidence="1" id="KW-0812">Transmembrane</keyword>